<comment type="caution">
    <text evidence="7">The sequence shown here is derived from an EMBL/GenBank/DDBJ whole genome shotgun (WGS) entry which is preliminary data.</text>
</comment>
<evidence type="ECO:0000256" key="2">
    <source>
        <dbReference type="ARBA" id="ARBA00023295"/>
    </source>
</evidence>
<comment type="similarity">
    <text evidence="3">Belongs to the glycosyl hydrolase 26 family.</text>
</comment>
<evidence type="ECO:0000256" key="3">
    <source>
        <dbReference type="PROSITE-ProRule" id="PRU01100"/>
    </source>
</evidence>
<sequence>MPQRHRLIHSCIATVAAGLLVSGGLLGTAAASAAEDTGGADAAPPPSATAVGAYLHYGPTGIERMAELSDWLGGRELTVAHTYLPGDVWTNIEGRREFLRPWAEWRSGAEERMFVLNVPMLDRNEDRLPDAAVARLLQAGARGQYDHHYRTLASRLVDLGARDTVIVLGWEMNGTTYTHRCGPDPAAWRAYFRSIVTAMRSVPGQEFRFDFAPNRGLDAVPWTECYPGDDVVDIIGMDSYDQAPGRSFDDQVNTPYGLQHQVDFAAERGKAISYPEWGLFRNGDNAEYMRRMLEWIDLHQPLYQTITDYCPHGVWQCGSNPESSAVYRAAMSAAPEEPTEPDPVEPDPVEPEPTEPDPVDPDPVPEIPEIPEMPEIPEFPGTGDDWVEPAEWCAPVDLADWLAPWLSGQRFCLTVPTVHRRPS</sequence>
<feature type="active site" description="Proton donor" evidence="3">
    <location>
        <position position="171"/>
    </location>
</feature>
<accession>A0ABP9A4U1</accession>
<keyword evidence="8" id="KW-1185">Reference proteome</keyword>
<dbReference type="Pfam" id="PF02156">
    <property type="entry name" value="Glyco_hydro_26"/>
    <property type="match status" value="1"/>
</dbReference>
<proteinExistence type="inferred from homology"/>
<evidence type="ECO:0000256" key="4">
    <source>
        <dbReference type="SAM" id="MobiDB-lite"/>
    </source>
</evidence>
<feature type="chain" id="PRO_5046849986" evidence="5">
    <location>
        <begin position="34"/>
        <end position="423"/>
    </location>
</feature>
<feature type="domain" description="GH26" evidence="6">
    <location>
        <begin position="28"/>
        <end position="330"/>
    </location>
</feature>
<keyword evidence="1 3" id="KW-0378">Hydrolase</keyword>
<feature type="active site" description="Nucleophile" evidence="3">
    <location>
        <position position="276"/>
    </location>
</feature>
<reference evidence="8" key="1">
    <citation type="journal article" date="2019" name="Int. J. Syst. Evol. Microbiol.">
        <title>The Global Catalogue of Microorganisms (GCM) 10K type strain sequencing project: providing services to taxonomists for standard genome sequencing and annotation.</title>
        <authorList>
            <consortium name="The Broad Institute Genomics Platform"/>
            <consortium name="The Broad Institute Genome Sequencing Center for Infectious Disease"/>
            <person name="Wu L."/>
            <person name="Ma J."/>
        </authorList>
    </citation>
    <scope>NUCLEOTIDE SEQUENCE [LARGE SCALE GENOMIC DNA]</scope>
    <source>
        <strain evidence="8">JCM 18324</strain>
    </source>
</reference>
<feature type="region of interest" description="Disordered" evidence="4">
    <location>
        <begin position="327"/>
        <end position="388"/>
    </location>
</feature>
<dbReference type="RefSeq" id="WP_345612529.1">
    <property type="nucleotide sequence ID" value="NZ_BAABJV010000004.1"/>
</dbReference>
<dbReference type="InterPro" id="IPR017853">
    <property type="entry name" value="GH"/>
</dbReference>
<keyword evidence="5" id="KW-0732">Signal</keyword>
<evidence type="ECO:0000259" key="6">
    <source>
        <dbReference type="PROSITE" id="PS51764"/>
    </source>
</evidence>
<evidence type="ECO:0000256" key="1">
    <source>
        <dbReference type="ARBA" id="ARBA00022801"/>
    </source>
</evidence>
<name>A0ABP9A4U1_9ACTN</name>
<organism evidence="7 8">
    <name type="scientific">Streptomyces sanyensis</name>
    <dbReference type="NCBI Taxonomy" id="568869"/>
    <lineage>
        <taxon>Bacteria</taxon>
        <taxon>Bacillati</taxon>
        <taxon>Actinomycetota</taxon>
        <taxon>Actinomycetes</taxon>
        <taxon>Kitasatosporales</taxon>
        <taxon>Streptomycetaceae</taxon>
        <taxon>Streptomyces</taxon>
    </lineage>
</organism>
<evidence type="ECO:0000313" key="8">
    <source>
        <dbReference type="Proteomes" id="UP001501147"/>
    </source>
</evidence>
<dbReference type="InterPro" id="IPR022790">
    <property type="entry name" value="GH26_dom"/>
</dbReference>
<dbReference type="PROSITE" id="PS51764">
    <property type="entry name" value="GH26"/>
    <property type="match status" value="1"/>
</dbReference>
<keyword evidence="2 3" id="KW-0326">Glycosidase</keyword>
<protein>
    <submittedName>
        <fullName evidence="7">Glycosyl hydrolase</fullName>
    </submittedName>
</protein>
<feature type="signal peptide" evidence="5">
    <location>
        <begin position="1"/>
        <end position="33"/>
    </location>
</feature>
<evidence type="ECO:0000313" key="7">
    <source>
        <dbReference type="EMBL" id="GAA4773358.1"/>
    </source>
</evidence>
<dbReference type="Gene3D" id="3.20.20.80">
    <property type="entry name" value="Glycosidases"/>
    <property type="match status" value="1"/>
</dbReference>
<evidence type="ECO:0000256" key="5">
    <source>
        <dbReference type="SAM" id="SignalP"/>
    </source>
</evidence>
<dbReference type="Proteomes" id="UP001501147">
    <property type="component" value="Unassembled WGS sequence"/>
</dbReference>
<gene>
    <name evidence="7" type="ORF">GCM10023329_21430</name>
</gene>
<dbReference type="EMBL" id="BAABJV010000004">
    <property type="protein sequence ID" value="GAA4773358.1"/>
    <property type="molecule type" value="Genomic_DNA"/>
</dbReference>
<feature type="compositionally biased region" description="Acidic residues" evidence="4">
    <location>
        <begin position="337"/>
        <end position="360"/>
    </location>
</feature>
<dbReference type="GO" id="GO:0016787">
    <property type="term" value="F:hydrolase activity"/>
    <property type="evidence" value="ECO:0007669"/>
    <property type="project" value="UniProtKB-KW"/>
</dbReference>
<dbReference type="SUPFAM" id="SSF51445">
    <property type="entry name" value="(Trans)glycosidases"/>
    <property type="match status" value="1"/>
</dbReference>